<keyword evidence="1" id="KW-0732">Signal</keyword>
<name>A0A376C0R7_9FLAO</name>
<organism evidence="2 3">
    <name type="scientific">Bergeyella zoohelcum</name>
    <dbReference type="NCBI Taxonomy" id="1015"/>
    <lineage>
        <taxon>Bacteria</taxon>
        <taxon>Pseudomonadati</taxon>
        <taxon>Bacteroidota</taxon>
        <taxon>Flavobacteriia</taxon>
        <taxon>Flavobacteriales</taxon>
        <taxon>Weeksellaceae</taxon>
        <taxon>Bergeyella</taxon>
    </lineage>
</organism>
<accession>A0A376C0R7</accession>
<feature type="signal peptide" evidence="1">
    <location>
        <begin position="1"/>
        <end position="28"/>
    </location>
</feature>
<gene>
    <name evidence="2" type="ORF">NCTC11661_01159</name>
</gene>
<evidence type="ECO:0000313" key="3">
    <source>
        <dbReference type="Proteomes" id="UP000255515"/>
    </source>
</evidence>
<protein>
    <submittedName>
        <fullName evidence="2">Uncharacterized protein</fullName>
    </submittedName>
</protein>
<dbReference type="AlphaFoldDB" id="A0A376C0R7"/>
<reference evidence="2 3" key="1">
    <citation type="submission" date="2018-06" db="EMBL/GenBank/DDBJ databases">
        <authorList>
            <consortium name="Pathogen Informatics"/>
            <person name="Doyle S."/>
        </authorList>
    </citation>
    <scope>NUCLEOTIDE SEQUENCE [LARGE SCALE GENOMIC DNA]</scope>
    <source>
        <strain evidence="2 3">NCTC11661</strain>
    </source>
</reference>
<evidence type="ECO:0000256" key="1">
    <source>
        <dbReference type="SAM" id="SignalP"/>
    </source>
</evidence>
<dbReference type="EMBL" id="UFTJ01000002">
    <property type="protein sequence ID" value="SSZ55761.1"/>
    <property type="molecule type" value="Genomic_DNA"/>
</dbReference>
<dbReference type="Proteomes" id="UP000255515">
    <property type="component" value="Unassembled WGS sequence"/>
</dbReference>
<proteinExistence type="predicted"/>
<feature type="chain" id="PRO_5016987009" evidence="1">
    <location>
        <begin position="29"/>
        <end position="283"/>
    </location>
</feature>
<sequence>MKFFNDNYMKRATIFFFCLAMMSHFSYAQKNPFEKTLNTKKLGVMVKKVKDKDKDDYYQQYYRLSLVEDLVQYPNLKEIKPAVLYQFVKEITPPIATKKLSKEHRAMRKEAQLSLDQYLSKKDWTNPVKSLNLLTYVDPENLQYHTKVDPERVTILLPKKVFAFGTINTKENERKLNYLWMDDKNNYHVVNIFPEENKINEDFFADIRSVIPDYVFPEDMAPTEVRRGDKKVKSDAEFYYIRPFEIGNSNIEYKTLDFKKFILARYKVDGGPWTDFEHRPRKW</sequence>
<evidence type="ECO:0000313" key="2">
    <source>
        <dbReference type="EMBL" id="SSZ55761.1"/>
    </source>
</evidence>